<protein>
    <submittedName>
        <fullName evidence="1">Uncharacterized protein</fullName>
    </submittedName>
</protein>
<dbReference type="Proteomes" id="UP001057279">
    <property type="component" value="Linkage Group LG08"/>
</dbReference>
<reference evidence="1" key="1">
    <citation type="submission" date="2022-03" db="EMBL/GenBank/DDBJ databases">
        <title>Genomic analyses of argali, domestic sheep and their hybrids provide insights into chromosomal evolution, heterosis and genetic basis of agronomic traits.</title>
        <authorList>
            <person name="Li M."/>
        </authorList>
    </citation>
    <scope>NUCLEOTIDE SEQUENCE</scope>
    <source>
        <strain evidence="1">F1 hybrid</strain>
    </source>
</reference>
<keyword evidence="2" id="KW-1185">Reference proteome</keyword>
<evidence type="ECO:0000313" key="2">
    <source>
        <dbReference type="Proteomes" id="UP001057279"/>
    </source>
</evidence>
<comment type="caution">
    <text evidence="1">The sequence shown here is derived from an EMBL/GenBank/DDBJ whole genome shotgun (WGS) entry which is preliminary data.</text>
</comment>
<name>A0ACB9UXX3_9CETA</name>
<evidence type="ECO:0000313" key="1">
    <source>
        <dbReference type="EMBL" id="KAI4582466.1"/>
    </source>
</evidence>
<organism evidence="1 2">
    <name type="scientific">Ovis ammon polii x Ovis aries</name>
    <dbReference type="NCBI Taxonomy" id="2918886"/>
    <lineage>
        <taxon>Eukaryota</taxon>
        <taxon>Metazoa</taxon>
        <taxon>Chordata</taxon>
        <taxon>Craniata</taxon>
        <taxon>Vertebrata</taxon>
        <taxon>Euteleostomi</taxon>
        <taxon>Mammalia</taxon>
        <taxon>Eutheria</taxon>
        <taxon>Laurasiatheria</taxon>
        <taxon>Artiodactyla</taxon>
        <taxon>Ruminantia</taxon>
        <taxon>Pecora</taxon>
        <taxon>Bovidae</taxon>
        <taxon>Caprinae</taxon>
        <taxon>Ovis</taxon>
    </lineage>
</organism>
<accession>A0ACB9UXX3</accession>
<proteinExistence type="predicted"/>
<dbReference type="EMBL" id="CM043033">
    <property type="protein sequence ID" value="KAI4582466.1"/>
    <property type="molecule type" value="Genomic_DNA"/>
</dbReference>
<gene>
    <name evidence="1" type="ORF">MJG53_009017</name>
</gene>
<sequence>MPVLERYFHSAELGRRWTAPEGELPAPLGSRPGCQQGPLPWDLPEMIRMVKLVWKSKSELQATKQRGILENEDALHSIPALLSSPQEAYPEIVNYGLMSTLRYILFSLTYRKIKQQIIGQFGYQVKREQWEWKEGTNFKNIIKKRIKGLSFSDEGATCGDVRLRGQTGVPAERRGSYPFIDFRLLNIRLHFIWKNMQDPVYYQEEHNLTVGNPKPMWHSEDTTHSGEIGTKKKVKRLLSFQRYFHASRLLRGIIPQAPLHLLDEDYLGQARHMLSKVGMWDFDIFLFDRLTNGNSLVTLLCHLFNSHGLIHHFKLDMVTLHRFLVMVQEDYHSQNPYHNAVHAADVTQAMHCYLKEPKLASFLTPLDIMLGLLAAAAHDVDHPGVNQPFLIKTNHHLANLYQNMSVLENHHWRSTIGMLRESRLLAHLPKEMTQDIEQQLGSLILATDINRQNEFLTRLKAHLHNKDLRLEDVHDRHFMLQIALKCADICNPCRIWEMSKQWSERVCEEFYRQGDLEQKFELEISPLCNQQKDSIPSIQIGFMTYIVEPLFREWAHFTGHSALSESMLSHLAHNKAQWKSLLPKQHRSSGDGSPDHKGPGTEDEEQTVTEGDTP</sequence>